<protein>
    <submittedName>
        <fullName evidence="2">Putative secreted protein synganglion overexpressed</fullName>
    </submittedName>
</protein>
<proteinExistence type="predicted"/>
<sequence>MLFCACANIAFTVLLIVPVYFVCCDVNDRKSWLYLCGLNIVLLSDKRSLSCSASSNHKYKKVPIFFLH</sequence>
<keyword evidence="1" id="KW-0732">Signal</keyword>
<dbReference type="EMBL" id="GHWJ01010901">
    <property type="protein sequence ID" value="NOV43638.1"/>
    <property type="molecule type" value="Transcribed_RNA"/>
</dbReference>
<reference evidence="2" key="1">
    <citation type="submission" date="2019-09" db="EMBL/GenBank/DDBJ databases">
        <title>Organ-specific transcriptomic study of the physiology of the cattle tick, Rhipicephalus microplus.</title>
        <authorList>
            <person name="Tirloni L."/>
            <person name="Braz G."/>
            <person name="Gandara A.C.P."/>
            <person name="Sabadin G.A."/>
            <person name="da Silva R.M."/>
            <person name="Guizzo M.G."/>
            <person name="Machado J.A."/>
            <person name="Costa E.P."/>
            <person name="Gomes H.F."/>
            <person name="Moraes J."/>
            <person name="Mota M.B.S."/>
            <person name="Mesquita R.D."/>
            <person name="Alvarenga P.H."/>
            <person name="Alves F."/>
            <person name="Seixas A."/>
            <person name="da Fonseca R.N."/>
            <person name="Fogaca A."/>
            <person name="Logullo C."/>
            <person name="Tanaka A."/>
            <person name="Daffre S."/>
            <person name="Termignoni C."/>
            <person name="Vaz I.S.Jr."/>
            <person name="Oliveira P.L."/>
            <person name="Ribeiro J.M."/>
        </authorList>
    </citation>
    <scope>NUCLEOTIDE SEQUENCE</scope>
    <source>
        <strain evidence="2">Porto Alegre</strain>
    </source>
</reference>
<dbReference type="AlphaFoldDB" id="A0A6M2DEQ9"/>
<feature type="signal peptide" evidence="1">
    <location>
        <begin position="1"/>
        <end position="24"/>
    </location>
</feature>
<name>A0A6M2DEQ9_RHIMP</name>
<evidence type="ECO:0000256" key="1">
    <source>
        <dbReference type="SAM" id="SignalP"/>
    </source>
</evidence>
<organism evidence="2">
    <name type="scientific">Rhipicephalus microplus</name>
    <name type="common">Cattle tick</name>
    <name type="synonym">Boophilus microplus</name>
    <dbReference type="NCBI Taxonomy" id="6941"/>
    <lineage>
        <taxon>Eukaryota</taxon>
        <taxon>Metazoa</taxon>
        <taxon>Ecdysozoa</taxon>
        <taxon>Arthropoda</taxon>
        <taxon>Chelicerata</taxon>
        <taxon>Arachnida</taxon>
        <taxon>Acari</taxon>
        <taxon>Parasitiformes</taxon>
        <taxon>Ixodida</taxon>
        <taxon>Ixodoidea</taxon>
        <taxon>Ixodidae</taxon>
        <taxon>Rhipicephalinae</taxon>
        <taxon>Rhipicephalus</taxon>
        <taxon>Boophilus</taxon>
    </lineage>
</organism>
<accession>A0A6M2DEQ9</accession>
<evidence type="ECO:0000313" key="2">
    <source>
        <dbReference type="EMBL" id="NOV43638.1"/>
    </source>
</evidence>
<feature type="chain" id="PRO_5026663422" evidence="1">
    <location>
        <begin position="25"/>
        <end position="68"/>
    </location>
</feature>